<feature type="signal peptide" evidence="1">
    <location>
        <begin position="1"/>
        <end position="19"/>
    </location>
</feature>
<name>A0A1G7XSD3_9RHOB</name>
<accession>A0A1G7XSD3</accession>
<dbReference type="RefSeq" id="WP_093743923.1">
    <property type="nucleotide sequence ID" value="NZ_FNBP01000013.1"/>
</dbReference>
<reference evidence="3" key="1">
    <citation type="submission" date="2016-10" db="EMBL/GenBank/DDBJ databases">
        <authorList>
            <person name="Varghese N."/>
            <person name="Submissions S."/>
        </authorList>
    </citation>
    <scope>NUCLEOTIDE SEQUENCE [LARGE SCALE GENOMIC DNA]</scope>
    <source>
        <strain evidence="3">DSM 16477</strain>
    </source>
</reference>
<dbReference type="Gene3D" id="2.60.40.1890">
    <property type="entry name" value="PCu(A)C copper chaperone"/>
    <property type="match status" value="1"/>
</dbReference>
<dbReference type="Pfam" id="PF04314">
    <property type="entry name" value="PCuAC"/>
    <property type="match status" value="1"/>
</dbReference>
<dbReference type="OrthoDB" id="9796962at2"/>
<evidence type="ECO:0000313" key="3">
    <source>
        <dbReference type="Proteomes" id="UP000199399"/>
    </source>
</evidence>
<evidence type="ECO:0000256" key="1">
    <source>
        <dbReference type="SAM" id="SignalP"/>
    </source>
</evidence>
<dbReference type="STRING" id="218672.SAMN04489759_11342"/>
<dbReference type="InterPro" id="IPR058248">
    <property type="entry name" value="Lxx211020-like"/>
</dbReference>
<dbReference type="EMBL" id="FNBP01000013">
    <property type="protein sequence ID" value="SDG87031.1"/>
    <property type="molecule type" value="Genomic_DNA"/>
</dbReference>
<proteinExistence type="predicted"/>
<gene>
    <name evidence="2" type="ORF">SAMN04489759_11342</name>
</gene>
<dbReference type="SUPFAM" id="SSF110087">
    <property type="entry name" value="DR1885-like metal-binding protein"/>
    <property type="match status" value="1"/>
</dbReference>
<keyword evidence="1" id="KW-0732">Signal</keyword>
<dbReference type="InterPro" id="IPR007410">
    <property type="entry name" value="LpqE-like"/>
</dbReference>
<evidence type="ECO:0008006" key="4">
    <source>
        <dbReference type="Google" id="ProtNLM"/>
    </source>
</evidence>
<evidence type="ECO:0000313" key="2">
    <source>
        <dbReference type="EMBL" id="SDG87031.1"/>
    </source>
</evidence>
<dbReference type="Proteomes" id="UP000199399">
    <property type="component" value="Unassembled WGS sequence"/>
</dbReference>
<dbReference type="PANTHER" id="PTHR36302">
    <property type="entry name" value="BLR7088 PROTEIN"/>
    <property type="match status" value="1"/>
</dbReference>
<sequence>MKRITIAAFAAFFALPAAAHDYKTGGLVVNHPMAFETPKAANTGGGYLTITNTGETADRLVAVQAEGFDEVSLHESSTDDMGVARMRHVPGIDLPPGEMVSLEPGGYHVMFMGLNGDPFEVGEKIPATLQFEQAGPLDVTFNVESRRDAGHGEMDHSAHGAHD</sequence>
<dbReference type="InterPro" id="IPR036182">
    <property type="entry name" value="PCuAC_sf"/>
</dbReference>
<dbReference type="AlphaFoldDB" id="A0A1G7XSD3"/>
<organism evidence="2 3">
    <name type="scientific">Sulfitobacter delicatus</name>
    <dbReference type="NCBI Taxonomy" id="218672"/>
    <lineage>
        <taxon>Bacteria</taxon>
        <taxon>Pseudomonadati</taxon>
        <taxon>Pseudomonadota</taxon>
        <taxon>Alphaproteobacteria</taxon>
        <taxon>Rhodobacterales</taxon>
        <taxon>Roseobacteraceae</taxon>
        <taxon>Sulfitobacter</taxon>
    </lineage>
</organism>
<protein>
    <recommendedName>
        <fullName evidence="4">Copper(I)-binding protein</fullName>
    </recommendedName>
</protein>
<keyword evidence="3" id="KW-1185">Reference proteome</keyword>
<feature type="chain" id="PRO_5011718471" description="Copper(I)-binding protein" evidence="1">
    <location>
        <begin position="20"/>
        <end position="163"/>
    </location>
</feature>
<dbReference type="PANTHER" id="PTHR36302:SF1">
    <property type="entry name" value="COPPER CHAPERONE PCU(A)C"/>
    <property type="match status" value="1"/>
</dbReference>